<feature type="compositionally biased region" description="Basic and acidic residues" evidence="3">
    <location>
        <begin position="14"/>
        <end position="23"/>
    </location>
</feature>
<evidence type="ECO:0000256" key="1">
    <source>
        <dbReference type="ARBA" id="ARBA00004651"/>
    </source>
</evidence>
<feature type="region of interest" description="Disordered" evidence="3">
    <location>
        <begin position="1"/>
        <end position="47"/>
    </location>
</feature>
<evidence type="ECO:0000256" key="2">
    <source>
        <dbReference type="ARBA" id="ARBA00022448"/>
    </source>
</evidence>
<dbReference type="AlphaFoldDB" id="A0A1B6HIN1"/>
<evidence type="ECO:0000259" key="4">
    <source>
        <dbReference type="Pfam" id="PF08403"/>
    </source>
</evidence>
<keyword evidence="2" id="KW-0813">Transport</keyword>
<dbReference type="Pfam" id="PF08403">
    <property type="entry name" value="AA_permease_N"/>
    <property type="match status" value="1"/>
</dbReference>
<proteinExistence type="predicted"/>
<feature type="non-terminal residue" evidence="5">
    <location>
        <position position="1"/>
    </location>
</feature>
<comment type="subcellular location">
    <subcellularLocation>
        <location evidence="1">Cell membrane</location>
        <topology evidence="1">Multi-pass membrane protein</topology>
    </subcellularLocation>
</comment>
<dbReference type="GO" id="GO:0005886">
    <property type="term" value="C:plasma membrane"/>
    <property type="evidence" value="ECO:0007669"/>
    <property type="project" value="UniProtKB-SubCell"/>
</dbReference>
<gene>
    <name evidence="5" type="ORF">g.17671</name>
</gene>
<reference evidence="5" key="1">
    <citation type="submission" date="2015-11" db="EMBL/GenBank/DDBJ databases">
        <title>De novo transcriptome assembly of four potential Pierce s Disease insect vectors from Arizona vineyards.</title>
        <authorList>
            <person name="Tassone E.E."/>
        </authorList>
    </citation>
    <scope>NUCLEOTIDE SEQUENCE</scope>
</reference>
<dbReference type="InterPro" id="IPR013612">
    <property type="entry name" value="AA_permease_N"/>
</dbReference>
<name>A0A1B6HIN1_9HEMI</name>
<feature type="non-terminal residue" evidence="5">
    <location>
        <position position="106"/>
    </location>
</feature>
<evidence type="ECO:0000313" key="5">
    <source>
        <dbReference type="EMBL" id="JAS74415.1"/>
    </source>
</evidence>
<dbReference type="EMBL" id="GECU01033291">
    <property type="protein sequence ID" value="JAS74415.1"/>
    <property type="molecule type" value="Transcribed_RNA"/>
</dbReference>
<feature type="domain" description="Amino acid permease N-terminal" evidence="4">
    <location>
        <begin position="41"/>
        <end position="82"/>
    </location>
</feature>
<evidence type="ECO:0000256" key="3">
    <source>
        <dbReference type="SAM" id="MobiDB-lite"/>
    </source>
</evidence>
<accession>A0A1B6HIN1</accession>
<organism evidence="5">
    <name type="scientific">Homalodisca liturata</name>
    <dbReference type="NCBI Taxonomy" id="320908"/>
    <lineage>
        <taxon>Eukaryota</taxon>
        <taxon>Metazoa</taxon>
        <taxon>Ecdysozoa</taxon>
        <taxon>Arthropoda</taxon>
        <taxon>Hexapoda</taxon>
        <taxon>Insecta</taxon>
        <taxon>Pterygota</taxon>
        <taxon>Neoptera</taxon>
        <taxon>Paraneoptera</taxon>
        <taxon>Hemiptera</taxon>
        <taxon>Auchenorrhyncha</taxon>
        <taxon>Membracoidea</taxon>
        <taxon>Cicadellidae</taxon>
        <taxon>Cicadellinae</taxon>
        <taxon>Proconiini</taxon>
        <taxon>Homalodisca</taxon>
    </lineage>
</organism>
<sequence length="106" mass="11778">GTMAEETSMAELGNRFRVDRVADEQASGSGSGSEEDDGPGSYTRSFRQFTREALPRLDNYRNIMSIQAAYRPTLEELHNAATIRNKCGTIIQMAQEGETAIKFGWI</sequence>
<protein>
    <recommendedName>
        <fullName evidence="4">Amino acid permease N-terminal domain-containing protein</fullName>
    </recommendedName>
</protein>